<dbReference type="InterPro" id="IPR015814">
    <property type="entry name" value="Pgluconate_DH_NAD-bd_C"/>
</dbReference>
<dbReference type="InterPro" id="IPR036291">
    <property type="entry name" value="NAD(P)-bd_dom_sf"/>
</dbReference>
<organism evidence="3 4">
    <name type="scientific">Actinopolymorpha pittospori</name>
    <dbReference type="NCBI Taxonomy" id="648752"/>
    <lineage>
        <taxon>Bacteria</taxon>
        <taxon>Bacillati</taxon>
        <taxon>Actinomycetota</taxon>
        <taxon>Actinomycetes</taxon>
        <taxon>Propionibacteriales</taxon>
        <taxon>Actinopolymorphaceae</taxon>
        <taxon>Actinopolymorpha</taxon>
    </lineage>
</organism>
<dbReference type="InterPro" id="IPR008927">
    <property type="entry name" value="6-PGluconate_DH-like_C_sf"/>
</dbReference>
<dbReference type="InterPro" id="IPR028939">
    <property type="entry name" value="P5C_Rdtase_cat_N"/>
</dbReference>
<dbReference type="SUPFAM" id="SSF48179">
    <property type="entry name" value="6-phosphogluconate dehydrogenase C-terminal domain-like"/>
    <property type="match status" value="1"/>
</dbReference>
<evidence type="ECO:0000259" key="1">
    <source>
        <dbReference type="Pfam" id="PF03807"/>
    </source>
</evidence>
<dbReference type="Proteomes" id="UP000638648">
    <property type="component" value="Unassembled WGS sequence"/>
</dbReference>
<feature type="domain" description="Phosphogluconate dehydrogenase NAD-binding putative C-terminal" evidence="2">
    <location>
        <begin position="188"/>
        <end position="255"/>
    </location>
</feature>
<reference evidence="3" key="1">
    <citation type="submission" date="2020-10" db="EMBL/GenBank/DDBJ databases">
        <title>Sequencing the genomes of 1000 actinobacteria strains.</title>
        <authorList>
            <person name="Klenk H.-P."/>
        </authorList>
    </citation>
    <scope>NUCLEOTIDE SEQUENCE</scope>
    <source>
        <strain evidence="3">DSM 45354</strain>
    </source>
</reference>
<dbReference type="InterPro" id="IPR013328">
    <property type="entry name" value="6PGD_dom2"/>
</dbReference>
<protein>
    <submittedName>
        <fullName evidence="3">3-hydroxyisobutyrate dehydrogenase-like beta-hydroxyacid dehydrogenase</fullName>
    </submittedName>
</protein>
<keyword evidence="4" id="KW-1185">Reference proteome</keyword>
<dbReference type="Gene3D" id="3.40.50.720">
    <property type="entry name" value="NAD(P)-binding Rossmann-like Domain"/>
    <property type="match status" value="1"/>
</dbReference>
<dbReference type="EMBL" id="JADBEM010000001">
    <property type="protein sequence ID" value="MBE1607015.1"/>
    <property type="molecule type" value="Genomic_DNA"/>
</dbReference>
<gene>
    <name evidence="3" type="ORF">HEB94_003863</name>
</gene>
<dbReference type="PANTHER" id="PTHR43580">
    <property type="entry name" value="OXIDOREDUCTASE GLYR1-RELATED"/>
    <property type="match status" value="1"/>
</dbReference>
<dbReference type="Gene3D" id="1.10.1040.10">
    <property type="entry name" value="N-(1-d-carboxylethyl)-l-norvaline Dehydrogenase, domain 2"/>
    <property type="match status" value="1"/>
</dbReference>
<dbReference type="AlphaFoldDB" id="A0A927N1M0"/>
<evidence type="ECO:0000313" key="4">
    <source>
        <dbReference type="Proteomes" id="UP000638648"/>
    </source>
</evidence>
<evidence type="ECO:0000259" key="2">
    <source>
        <dbReference type="Pfam" id="PF09130"/>
    </source>
</evidence>
<comment type="caution">
    <text evidence="3">The sequence shown here is derived from an EMBL/GenBank/DDBJ whole genome shotgun (WGS) entry which is preliminary data.</text>
</comment>
<evidence type="ECO:0000313" key="3">
    <source>
        <dbReference type="EMBL" id="MBE1607015.1"/>
    </source>
</evidence>
<dbReference type="PANTHER" id="PTHR43580:SF2">
    <property type="entry name" value="CYTOKINE-LIKE NUCLEAR FACTOR N-PAC"/>
    <property type="match status" value="1"/>
</dbReference>
<name>A0A927N1M0_9ACTN</name>
<sequence>MSETRIGLLHPGEMGSAVGRALTERGHRVLYASTGRSDASRERAARAGLTDTSTVAAVLEDSEVVLSICPPHAAVDVAAEVAGFRGVFVDANAVAPATVREIAALIHGGGGHLVDGGIVGPPPERAGTTRMYLSGEYAAEIAGLFADTVLETPVVGADVGLASALKMCYAAWTKGTSALLLAIRALAAHEHVDEALLAEWRRSVPDLAERSVSAAGSAHQKGWRWTGEMEEIASAFTAAGLPAGFHQAAAEIFARTPPPAAVGADGSALDQQGAGALDHVVAALLGPPEPRDR</sequence>
<feature type="domain" description="Pyrroline-5-carboxylate reductase catalytic N-terminal" evidence="1">
    <location>
        <begin position="5"/>
        <end position="82"/>
    </location>
</feature>
<dbReference type="InterPro" id="IPR051265">
    <property type="entry name" value="HIBADH-related_NP60_sf"/>
</dbReference>
<dbReference type="Pfam" id="PF03807">
    <property type="entry name" value="F420_oxidored"/>
    <property type="match status" value="1"/>
</dbReference>
<accession>A0A927N1M0</accession>
<dbReference type="RefSeq" id="WP_202896417.1">
    <property type="nucleotide sequence ID" value="NZ_BAABJL010000151.1"/>
</dbReference>
<proteinExistence type="predicted"/>
<dbReference type="SUPFAM" id="SSF51735">
    <property type="entry name" value="NAD(P)-binding Rossmann-fold domains"/>
    <property type="match status" value="1"/>
</dbReference>
<dbReference type="Pfam" id="PF09130">
    <property type="entry name" value="DUF1932"/>
    <property type="match status" value="1"/>
</dbReference>